<dbReference type="Proteomes" id="UP000230821">
    <property type="component" value="Unassembled WGS sequence"/>
</dbReference>
<dbReference type="PANTHER" id="PTHR46018">
    <property type="entry name" value="ZINC PHOSPHODIESTERASE ELAC PROTEIN 1"/>
    <property type="match status" value="1"/>
</dbReference>
<dbReference type="GO" id="GO:0042781">
    <property type="term" value="F:3'-tRNA processing endoribonuclease activity"/>
    <property type="evidence" value="ECO:0007669"/>
    <property type="project" value="TreeGrafter"/>
</dbReference>
<gene>
    <name evidence="1" type="ORF">CSA56_04170</name>
</gene>
<protein>
    <submittedName>
        <fullName evidence="1">Uncharacterized protein</fullName>
    </submittedName>
</protein>
<dbReference type="Gene3D" id="3.60.15.10">
    <property type="entry name" value="Ribonuclease Z/Hydroxyacylglutathione hydrolase-like"/>
    <property type="match status" value="1"/>
</dbReference>
<dbReference type="PANTHER" id="PTHR46018:SF7">
    <property type="entry name" value="RIBONUCLEASE Z"/>
    <property type="match status" value="1"/>
</dbReference>
<dbReference type="InterPro" id="IPR036866">
    <property type="entry name" value="RibonucZ/Hydroxyglut_hydro"/>
</dbReference>
<comment type="caution">
    <text evidence="1">The sequence shown here is derived from an EMBL/GenBank/DDBJ whole genome shotgun (WGS) entry which is preliminary data.</text>
</comment>
<evidence type="ECO:0000313" key="1">
    <source>
        <dbReference type="EMBL" id="PIE35433.1"/>
    </source>
</evidence>
<dbReference type="EMBL" id="PDSK01000043">
    <property type="protein sequence ID" value="PIE35433.1"/>
    <property type="molecule type" value="Genomic_DNA"/>
</dbReference>
<dbReference type="AlphaFoldDB" id="A0A2G6KID4"/>
<reference evidence="1 2" key="1">
    <citation type="submission" date="2017-10" db="EMBL/GenBank/DDBJ databases">
        <title>Novel microbial diversity and functional potential in the marine mammal oral microbiome.</title>
        <authorList>
            <person name="Dudek N.K."/>
            <person name="Sun C.L."/>
            <person name="Burstein D."/>
            <person name="Kantor R.S."/>
            <person name="Aliaga Goltsman D.S."/>
            <person name="Bik E.M."/>
            <person name="Thomas B.C."/>
            <person name="Banfield J.F."/>
            <person name="Relman D.A."/>
        </authorList>
    </citation>
    <scope>NUCLEOTIDE SEQUENCE [LARGE SCALE GENOMIC DNA]</scope>
    <source>
        <strain evidence="1">DOLJORAL78_47_16</strain>
    </source>
</reference>
<accession>A0A2G6KID4</accession>
<proteinExistence type="predicted"/>
<name>A0A2G6KID4_9BACT</name>
<organism evidence="1 2">
    <name type="scientific">candidate division KSB3 bacterium</name>
    <dbReference type="NCBI Taxonomy" id="2044937"/>
    <lineage>
        <taxon>Bacteria</taxon>
        <taxon>candidate division KSB3</taxon>
    </lineage>
</organism>
<dbReference type="SUPFAM" id="SSF56281">
    <property type="entry name" value="Metallo-hydrolase/oxidoreductase"/>
    <property type="match status" value="1"/>
</dbReference>
<sequence length="321" mass="36791">MNIKPRLGGGKSGDPTLYIDLIDRKRGILFDCGLFYFRHALLRKVSDVFISHTHIDHFIGFDTLLRLNLTEERTIQVFGPPGITQNVIGKLQAYTWNICQNLGLTIRVHEVLPEKIVLTELESWKGFAVKSIGERPHAHRILTSDEFSVDYIQLNHKIPSYGYSFLEADSCNVQKDVMQDMGLEPGPWVAHLKALAFDPGAEKQTLQIRGVEYSCRELLHKLLVRKSGLKITYLTDFLFEEHRADDIVKFAWKSDILFCEAAFAQQDKAKAKMTHHLTAREAGKLARLSQAKQLVLFHFSKRYQDYSMLLNEATQEFPNVE</sequence>
<evidence type="ECO:0000313" key="2">
    <source>
        <dbReference type="Proteomes" id="UP000230821"/>
    </source>
</evidence>